<feature type="domain" description="G" evidence="2">
    <location>
        <begin position="50"/>
        <end position="111"/>
    </location>
</feature>
<dbReference type="Gene3D" id="3.40.50.300">
    <property type="entry name" value="P-loop containing nucleotide triphosphate hydrolases"/>
    <property type="match status" value="1"/>
</dbReference>
<comment type="caution">
    <text evidence="3">The sequence shown here is derived from an EMBL/GenBank/DDBJ whole genome shotgun (WGS) entry which is preliminary data.</text>
</comment>
<dbReference type="OrthoDB" id="3147752at2759"/>
<organism evidence="3 4">
    <name type="scientific">Macrolepiota fuliginosa MF-IS2</name>
    <dbReference type="NCBI Taxonomy" id="1400762"/>
    <lineage>
        <taxon>Eukaryota</taxon>
        <taxon>Fungi</taxon>
        <taxon>Dikarya</taxon>
        <taxon>Basidiomycota</taxon>
        <taxon>Agaricomycotina</taxon>
        <taxon>Agaricomycetes</taxon>
        <taxon>Agaricomycetidae</taxon>
        <taxon>Agaricales</taxon>
        <taxon>Agaricineae</taxon>
        <taxon>Agaricaceae</taxon>
        <taxon>Macrolepiota</taxon>
    </lineage>
</organism>
<accession>A0A9P6C0S4</accession>
<gene>
    <name evidence="3" type="ORF">P691DRAFT_762997</name>
</gene>
<dbReference type="SUPFAM" id="SSF52540">
    <property type="entry name" value="P-loop containing nucleoside triphosphate hydrolases"/>
    <property type="match status" value="1"/>
</dbReference>
<evidence type="ECO:0000313" key="3">
    <source>
        <dbReference type="EMBL" id="KAF9444879.1"/>
    </source>
</evidence>
<proteinExistence type="predicted"/>
<protein>
    <recommendedName>
        <fullName evidence="2">G domain-containing protein</fullName>
    </recommendedName>
</protein>
<dbReference type="GO" id="GO:0005525">
    <property type="term" value="F:GTP binding"/>
    <property type="evidence" value="ECO:0007669"/>
    <property type="project" value="InterPro"/>
</dbReference>
<dbReference type="InterPro" id="IPR006073">
    <property type="entry name" value="GTP-bd"/>
</dbReference>
<dbReference type="CDD" id="cd00882">
    <property type="entry name" value="Ras_like_GTPase"/>
    <property type="match status" value="1"/>
</dbReference>
<dbReference type="InterPro" id="IPR027417">
    <property type="entry name" value="P-loop_NTPase"/>
</dbReference>
<dbReference type="Proteomes" id="UP000807342">
    <property type="component" value="Unassembled WGS sequence"/>
</dbReference>
<evidence type="ECO:0000259" key="2">
    <source>
        <dbReference type="Pfam" id="PF01926"/>
    </source>
</evidence>
<sequence>MPWLVSRDPNGERLSPSSGLAGPQSSPAKSTLRRMLSSFKFKSRTGKVFIVTLGPSGSGKSSFIAKATGEEVPIGSESLSHCTQKLDSYKMRLESGQEVVLLDTPGYDVEENGPEHVLNLLRQRLSTLWSRIFKRAGAAPDLVFIFHRISEGTRISQETRRYFKTFDQAYRRVGMGGRVHVVTTVGDGVSGSQRQEFESAMRIELSGALAEPQLSVHQFNFTPESARGIIVDSLAPSVMPSRALSIPACLAAINDQANGHSSA</sequence>
<dbReference type="AlphaFoldDB" id="A0A9P6C0S4"/>
<evidence type="ECO:0000256" key="1">
    <source>
        <dbReference type="SAM" id="MobiDB-lite"/>
    </source>
</evidence>
<evidence type="ECO:0000313" key="4">
    <source>
        <dbReference type="Proteomes" id="UP000807342"/>
    </source>
</evidence>
<feature type="region of interest" description="Disordered" evidence="1">
    <location>
        <begin position="1"/>
        <end position="29"/>
    </location>
</feature>
<name>A0A9P6C0S4_9AGAR</name>
<feature type="compositionally biased region" description="Polar residues" evidence="1">
    <location>
        <begin position="15"/>
        <end position="29"/>
    </location>
</feature>
<dbReference type="EMBL" id="MU151341">
    <property type="protein sequence ID" value="KAF9444879.1"/>
    <property type="molecule type" value="Genomic_DNA"/>
</dbReference>
<keyword evidence="4" id="KW-1185">Reference proteome</keyword>
<reference evidence="3" key="1">
    <citation type="submission" date="2020-11" db="EMBL/GenBank/DDBJ databases">
        <authorList>
            <consortium name="DOE Joint Genome Institute"/>
            <person name="Ahrendt S."/>
            <person name="Riley R."/>
            <person name="Andreopoulos W."/>
            <person name="Labutti K."/>
            <person name="Pangilinan J."/>
            <person name="Ruiz-Duenas F.J."/>
            <person name="Barrasa J.M."/>
            <person name="Sanchez-Garcia M."/>
            <person name="Camarero S."/>
            <person name="Miyauchi S."/>
            <person name="Serrano A."/>
            <person name="Linde D."/>
            <person name="Babiker R."/>
            <person name="Drula E."/>
            <person name="Ayuso-Fernandez I."/>
            <person name="Pacheco R."/>
            <person name="Padilla G."/>
            <person name="Ferreira P."/>
            <person name="Barriuso J."/>
            <person name="Kellner H."/>
            <person name="Castanera R."/>
            <person name="Alfaro M."/>
            <person name="Ramirez L."/>
            <person name="Pisabarro A.G."/>
            <person name="Kuo A."/>
            <person name="Tritt A."/>
            <person name="Lipzen A."/>
            <person name="He G."/>
            <person name="Yan M."/>
            <person name="Ng V."/>
            <person name="Cullen D."/>
            <person name="Martin F."/>
            <person name="Rosso M.-N."/>
            <person name="Henrissat B."/>
            <person name="Hibbett D."/>
            <person name="Martinez A.T."/>
            <person name="Grigoriev I.V."/>
        </authorList>
    </citation>
    <scope>NUCLEOTIDE SEQUENCE</scope>
    <source>
        <strain evidence="3">MF-IS2</strain>
    </source>
</reference>
<dbReference type="Pfam" id="PF01926">
    <property type="entry name" value="MMR_HSR1"/>
    <property type="match status" value="1"/>
</dbReference>